<feature type="transmembrane region" description="Helical" evidence="8">
    <location>
        <begin position="69"/>
        <end position="88"/>
    </location>
</feature>
<dbReference type="AlphaFoldDB" id="A0A1S2M0Z6"/>
<keyword evidence="6 8" id="KW-1133">Transmembrane helix</keyword>
<dbReference type="Pfam" id="PF04093">
    <property type="entry name" value="MreD"/>
    <property type="match status" value="1"/>
</dbReference>
<name>A0A1S2M0Z6_9BACI</name>
<evidence type="ECO:0000256" key="5">
    <source>
        <dbReference type="ARBA" id="ARBA00022960"/>
    </source>
</evidence>
<evidence type="ECO:0000256" key="6">
    <source>
        <dbReference type="ARBA" id="ARBA00022989"/>
    </source>
</evidence>
<evidence type="ECO:0000313" key="11">
    <source>
        <dbReference type="Proteomes" id="UP000180057"/>
    </source>
</evidence>
<evidence type="ECO:0000313" key="10">
    <source>
        <dbReference type="EMBL" id="OIJ19860.1"/>
    </source>
</evidence>
<dbReference type="RefSeq" id="WP_071389990.1">
    <property type="nucleotide sequence ID" value="NZ_MLQS01000017.1"/>
</dbReference>
<evidence type="ECO:0000256" key="3">
    <source>
        <dbReference type="ARBA" id="ARBA00022475"/>
    </source>
</evidence>
<comment type="similarity">
    <text evidence="2">Belongs to the MreD family.</text>
</comment>
<dbReference type="STRING" id="472963.BKP45_12455"/>
<organism evidence="9 11">
    <name type="scientific">Anaerobacillus alkalidiazotrophicus</name>
    <dbReference type="NCBI Taxonomy" id="472963"/>
    <lineage>
        <taxon>Bacteria</taxon>
        <taxon>Bacillati</taxon>
        <taxon>Bacillota</taxon>
        <taxon>Bacilli</taxon>
        <taxon>Bacillales</taxon>
        <taxon>Bacillaceae</taxon>
        <taxon>Anaerobacillus</taxon>
    </lineage>
</organism>
<comment type="subcellular location">
    <subcellularLocation>
        <location evidence="1">Cell membrane</location>
        <topology evidence="1">Multi-pass membrane protein</topology>
    </subcellularLocation>
</comment>
<feature type="transmembrane region" description="Helical" evidence="8">
    <location>
        <begin position="140"/>
        <end position="158"/>
    </location>
</feature>
<proteinExistence type="inferred from homology"/>
<dbReference type="Proteomes" id="UP000180057">
    <property type="component" value="Unassembled WGS sequence"/>
</dbReference>
<evidence type="ECO:0000256" key="4">
    <source>
        <dbReference type="ARBA" id="ARBA00022692"/>
    </source>
</evidence>
<keyword evidence="5" id="KW-0133">Cell shape</keyword>
<dbReference type="EMBL" id="MLQS01000017">
    <property type="protein sequence ID" value="OIJ19860.1"/>
    <property type="molecule type" value="Genomic_DNA"/>
</dbReference>
<evidence type="ECO:0000256" key="1">
    <source>
        <dbReference type="ARBA" id="ARBA00004651"/>
    </source>
</evidence>
<evidence type="ECO:0000256" key="2">
    <source>
        <dbReference type="ARBA" id="ARBA00007776"/>
    </source>
</evidence>
<feature type="transmembrane region" description="Helical" evidence="8">
    <location>
        <begin position="34"/>
        <end position="62"/>
    </location>
</feature>
<gene>
    <name evidence="10" type="ORF">BKP45_12455</name>
    <name evidence="9" type="ORF">BKP45_18170</name>
</gene>
<dbReference type="InterPro" id="IPR007227">
    <property type="entry name" value="Cell_shape_determining_MreD"/>
</dbReference>
<protein>
    <submittedName>
        <fullName evidence="9">Rod shape-determining protein MreD</fullName>
    </submittedName>
</protein>
<feature type="transmembrane region" description="Helical" evidence="8">
    <location>
        <begin position="100"/>
        <end position="119"/>
    </location>
</feature>
<evidence type="ECO:0000313" key="9">
    <source>
        <dbReference type="EMBL" id="OIJ18381.1"/>
    </source>
</evidence>
<comment type="caution">
    <text evidence="9">The sequence shown here is derived from an EMBL/GenBank/DDBJ whole genome shotgun (WGS) entry which is preliminary data.</text>
</comment>
<dbReference type="OrthoDB" id="1653857at2"/>
<keyword evidence="3" id="KW-1003">Cell membrane</keyword>
<keyword evidence="7 8" id="KW-0472">Membrane</keyword>
<reference evidence="9 11" key="1">
    <citation type="submission" date="2016-10" db="EMBL/GenBank/DDBJ databases">
        <title>Draft genome sequences of four alkaliphilic bacteria belonging to the Anaerobacillus genus.</title>
        <authorList>
            <person name="Bassil N.M."/>
            <person name="Lloyd J.R."/>
        </authorList>
    </citation>
    <scope>NUCLEOTIDE SEQUENCE [LARGE SCALE GENOMIC DNA]</scope>
    <source>
        <strain evidence="9 11">DSM 22531</strain>
    </source>
</reference>
<dbReference type="EMBL" id="MLQS01000030">
    <property type="protein sequence ID" value="OIJ18381.1"/>
    <property type="molecule type" value="Genomic_DNA"/>
</dbReference>
<dbReference type="GO" id="GO:0008360">
    <property type="term" value="P:regulation of cell shape"/>
    <property type="evidence" value="ECO:0007669"/>
    <property type="project" value="UniProtKB-KW"/>
</dbReference>
<dbReference type="NCBIfam" id="TIGR03426">
    <property type="entry name" value="shape_MreD"/>
    <property type="match status" value="1"/>
</dbReference>
<accession>A0A1S2M0Z6</accession>
<evidence type="ECO:0000256" key="7">
    <source>
        <dbReference type="ARBA" id="ARBA00023136"/>
    </source>
</evidence>
<sequence>MVRFFLPFLIFLLFIIEGTIMQTFSPERFGSEYFIIPRFAFLVVLVLSIFFGRALGTVYGLILGLFQDVVYTHILGIYIFSMGLIAYFLGFSYKIFQKNLFLLIITAVFGTVLLDYLVFGLHTMIGITELVHERFFRERLLPSIIINSVFMILFAYPLRKFLVFLQKSDDIEEKINKRKKDFRWQR</sequence>
<keyword evidence="4 8" id="KW-0812">Transmembrane</keyword>
<evidence type="ECO:0000256" key="8">
    <source>
        <dbReference type="SAM" id="Phobius"/>
    </source>
</evidence>
<keyword evidence="11" id="KW-1185">Reference proteome</keyword>
<dbReference type="GO" id="GO:0005886">
    <property type="term" value="C:plasma membrane"/>
    <property type="evidence" value="ECO:0007669"/>
    <property type="project" value="UniProtKB-SubCell"/>
</dbReference>